<name>A0A937CS33_9BURK</name>
<protein>
    <submittedName>
        <fullName evidence="1">Biliverdin-producing heme oxygenase</fullName>
    </submittedName>
</protein>
<dbReference type="RefSeq" id="WP_201672261.1">
    <property type="nucleotide sequence ID" value="NZ_JAEQNE010000001.1"/>
</dbReference>
<accession>A0A937CS33</accession>
<dbReference type="EMBL" id="JAEQNE010000001">
    <property type="protein sequence ID" value="MBL0389657.1"/>
    <property type="molecule type" value="Genomic_DNA"/>
</dbReference>
<dbReference type="AlphaFoldDB" id="A0A937CS33"/>
<comment type="caution">
    <text evidence="1">The sequence shown here is derived from an EMBL/GenBank/DDBJ whole genome shotgun (WGS) entry which is preliminary data.</text>
</comment>
<gene>
    <name evidence="1" type="ORF">JJ685_00735</name>
</gene>
<reference evidence="1 2" key="1">
    <citation type="journal article" date="2017" name="Int. J. Syst. Evol. Microbiol.">
        <title>Ramlibacter monticola sp. nov., isolated from forest soil.</title>
        <authorList>
            <person name="Chaudhary D.K."/>
            <person name="Kim J."/>
        </authorList>
    </citation>
    <scope>NUCLEOTIDE SEQUENCE [LARGE SCALE GENOMIC DNA]</scope>
    <source>
        <strain evidence="1 2">KACC 19175</strain>
    </source>
</reference>
<dbReference type="Gene3D" id="1.20.910.10">
    <property type="entry name" value="Heme oxygenase-like"/>
    <property type="match status" value="1"/>
</dbReference>
<dbReference type="CDD" id="cd19166">
    <property type="entry name" value="HemeO-bac"/>
    <property type="match status" value="1"/>
</dbReference>
<dbReference type="Proteomes" id="UP000599109">
    <property type="component" value="Unassembled WGS sequence"/>
</dbReference>
<dbReference type="SUPFAM" id="SSF48613">
    <property type="entry name" value="Heme oxygenase-like"/>
    <property type="match status" value="1"/>
</dbReference>
<dbReference type="InterPro" id="IPR016084">
    <property type="entry name" value="Haem_Oase-like_multi-hlx"/>
</dbReference>
<keyword evidence="2" id="KW-1185">Reference proteome</keyword>
<sequence length="204" mass="21870">MSVPAVRPVAPPTVAPLPALRAATRTHHQRLDRLIDLRRLADGRRYGRVLQGMEGFLGAWEGHVAAALPAPWHAWLRGRSRRPFLEQDLRALGLSVRGPLGPMPELGSAAAAWGSIYVMEGSALGGQVITRSLAQAGLTPGRGGAYFHGWGPATGSMWHEARRLLDEQLADPARLTQACAGACATFDALAHHLELALHERPSPA</sequence>
<organism evidence="1 2">
    <name type="scientific">Ramlibacter monticola</name>
    <dbReference type="NCBI Taxonomy" id="1926872"/>
    <lineage>
        <taxon>Bacteria</taxon>
        <taxon>Pseudomonadati</taxon>
        <taxon>Pseudomonadota</taxon>
        <taxon>Betaproteobacteria</taxon>
        <taxon>Burkholderiales</taxon>
        <taxon>Comamonadaceae</taxon>
        <taxon>Ramlibacter</taxon>
    </lineage>
</organism>
<evidence type="ECO:0000313" key="1">
    <source>
        <dbReference type="EMBL" id="MBL0389657.1"/>
    </source>
</evidence>
<evidence type="ECO:0000313" key="2">
    <source>
        <dbReference type="Proteomes" id="UP000599109"/>
    </source>
</evidence>
<proteinExistence type="predicted"/>